<organism evidence="3 4">
    <name type="scientific">Oligella ureolytica</name>
    <dbReference type="NCBI Taxonomy" id="90244"/>
    <lineage>
        <taxon>Bacteria</taxon>
        <taxon>Pseudomonadati</taxon>
        <taxon>Pseudomonadota</taxon>
        <taxon>Betaproteobacteria</taxon>
        <taxon>Burkholderiales</taxon>
        <taxon>Alcaligenaceae</taxon>
        <taxon>Oligella</taxon>
    </lineage>
</organism>
<keyword evidence="2" id="KW-1133">Transmembrane helix</keyword>
<evidence type="ECO:0000313" key="4">
    <source>
        <dbReference type="Proteomes" id="UP000254603"/>
    </source>
</evidence>
<dbReference type="InterPro" id="IPR021682">
    <property type="entry name" value="DUF2933"/>
</dbReference>
<feature type="transmembrane region" description="Helical" evidence="2">
    <location>
        <begin position="32"/>
        <end position="51"/>
    </location>
</feature>
<feature type="transmembrane region" description="Helical" evidence="2">
    <location>
        <begin position="7"/>
        <end position="26"/>
    </location>
</feature>
<gene>
    <name evidence="3" type="ORF">NCTC11997_00598</name>
</gene>
<evidence type="ECO:0000256" key="1">
    <source>
        <dbReference type="SAM" id="MobiDB-lite"/>
    </source>
</evidence>
<accession>A0A378XER0</accession>
<dbReference type="STRING" id="1122619.GCA_000373745_01168"/>
<dbReference type="EMBL" id="UGSB01000001">
    <property type="protein sequence ID" value="SUA51439.1"/>
    <property type="molecule type" value="Genomic_DNA"/>
</dbReference>
<proteinExistence type="predicted"/>
<dbReference type="Pfam" id="PF11666">
    <property type="entry name" value="DUF2933"/>
    <property type="match status" value="1"/>
</dbReference>
<keyword evidence="2" id="KW-0472">Membrane</keyword>
<evidence type="ECO:0000313" key="3">
    <source>
        <dbReference type="EMBL" id="SUA51439.1"/>
    </source>
</evidence>
<sequence length="95" mass="10348">MRCDMKTMLKAGLGLAAVAIVGYATFPAARELILAISPFLFLLLCPLMMFLMMKSMHSHHTDNGINKSEPIPIPEAVRVAESPRSMDHSTGGPNH</sequence>
<dbReference type="AlphaFoldDB" id="A0A378XER0"/>
<evidence type="ECO:0000256" key="2">
    <source>
        <dbReference type="SAM" id="Phobius"/>
    </source>
</evidence>
<feature type="region of interest" description="Disordered" evidence="1">
    <location>
        <begin position="59"/>
        <end position="95"/>
    </location>
</feature>
<keyword evidence="2" id="KW-0812">Transmembrane</keyword>
<reference evidence="3 4" key="1">
    <citation type="submission" date="2018-06" db="EMBL/GenBank/DDBJ databases">
        <authorList>
            <consortium name="Pathogen Informatics"/>
            <person name="Doyle S."/>
        </authorList>
    </citation>
    <scope>NUCLEOTIDE SEQUENCE [LARGE SCALE GENOMIC DNA]</scope>
    <source>
        <strain evidence="3 4">NCTC11997</strain>
    </source>
</reference>
<dbReference type="Proteomes" id="UP000254603">
    <property type="component" value="Unassembled WGS sequence"/>
</dbReference>
<name>A0A378XER0_9BURK</name>
<protein>
    <submittedName>
        <fullName evidence="3">Protein of uncharacterized function (DUF2933)</fullName>
    </submittedName>
</protein>